<name>A0A2D2W4I9_9CAUD</name>
<protein>
    <recommendedName>
        <fullName evidence="3">Minor tail protein</fullName>
    </recommendedName>
</protein>
<evidence type="ECO:0000313" key="2">
    <source>
        <dbReference type="Proteomes" id="UP000240586"/>
    </source>
</evidence>
<evidence type="ECO:0000313" key="1">
    <source>
        <dbReference type="EMBL" id="ATS93105.1"/>
    </source>
</evidence>
<proteinExistence type="predicted"/>
<accession>A0A2D2W4I9</accession>
<dbReference type="Proteomes" id="UP000240586">
    <property type="component" value="Segment"/>
</dbReference>
<organism evidence="1 2">
    <name type="scientific">Gordonia phage Patio</name>
    <dbReference type="NCBI Taxonomy" id="2041515"/>
    <lineage>
        <taxon>Viruses</taxon>
        <taxon>Duplodnaviria</taxon>
        <taxon>Heunggongvirae</taxon>
        <taxon>Uroviricota</taxon>
        <taxon>Caudoviricetes</taxon>
        <taxon>Zierdtviridae</taxon>
        <taxon>Emilbogenvirinae</taxon>
        <taxon>Skysandvirus</taxon>
        <taxon>Skysandvirus patio</taxon>
    </lineage>
</organism>
<dbReference type="EMBL" id="MF919542">
    <property type="protein sequence ID" value="ATS93105.1"/>
    <property type="molecule type" value="Genomic_DNA"/>
</dbReference>
<dbReference type="SUPFAM" id="SSF69349">
    <property type="entry name" value="Phage fibre proteins"/>
    <property type="match status" value="1"/>
</dbReference>
<keyword evidence="2" id="KW-1185">Reference proteome</keyword>
<gene>
    <name evidence="1" type="ORF">SEA_PATIO_23</name>
</gene>
<sequence length="324" mass="32945">MATNLGAVFPTRKASEWAALNPLLQRGQGAYEDDTGALKIGDGSTLYNDLPYFVGAVQVISPAQIEELIQQFVPASDQANKAYGTNSAGEEILWAISSSPSGATLALRGTGGTVQVGEATAGAHAVPKSQHDQTMLKALLGGDKIVPLVGGLWYPIPGTGTTTTRATANNGESRFGRIVAGRDCVLDAMALEVTTAGTAGSLLRFGIYDYDPLTNVIGPLLVDAGTVEAETVGVKTISIPGGLSVDAGDHLLVGAAVQGNPATRPVLRAMVSNDAFLTSNGASQVSGTGISNLTSTMTGPLPATPGFGFGGSGALFRVMVRAAA</sequence>
<evidence type="ECO:0008006" key="3">
    <source>
        <dbReference type="Google" id="ProtNLM"/>
    </source>
</evidence>
<reference evidence="1 2" key="1">
    <citation type="submission" date="2017-09" db="EMBL/GenBank/DDBJ databases">
        <authorList>
            <person name="Choi Z."/>
            <person name="Grubb S."/>
            <person name="Kuchan S."/>
            <person name="Pennathur K."/>
            <person name="Roskowski K."/>
            <person name="Garlena R.A."/>
            <person name="Russell D.A."/>
            <person name="Pope W.H."/>
            <person name="Jacobs-Sera D."/>
            <person name="Hatfull G.F."/>
        </authorList>
    </citation>
    <scope>NUCLEOTIDE SEQUENCE [LARGE SCALE GENOMIC DNA]</scope>
</reference>